<proteinExistence type="predicted"/>
<reference evidence="2 3" key="1">
    <citation type="submission" date="2016-01" db="EMBL/GenBank/DDBJ databases">
        <authorList>
            <person name="Mitreva M."/>
            <person name="Pepin K.H."/>
            <person name="Mihindukulasuriya K.A."/>
            <person name="Fulton R."/>
            <person name="Fronick C."/>
            <person name="O'Laughlin M."/>
            <person name="Miner T."/>
            <person name="Herter B."/>
            <person name="Rosa B.A."/>
            <person name="Cordes M."/>
            <person name="Tomlinson C."/>
            <person name="Wollam A."/>
            <person name="Palsikar V.B."/>
            <person name="Mardis E.R."/>
            <person name="Wilson R.K."/>
        </authorList>
    </citation>
    <scope>NUCLEOTIDE SEQUENCE [LARGE SCALE GENOMIC DNA]</scope>
    <source>
        <strain evidence="2 3">MJR7738</strain>
    </source>
</reference>
<keyword evidence="1" id="KW-1133">Transmembrane helix</keyword>
<dbReference type="RefSeq" id="WP_002460879.1">
    <property type="nucleotide sequence ID" value="NZ_AP021848.1"/>
</dbReference>
<dbReference type="Proteomes" id="UP000070063">
    <property type="component" value="Unassembled WGS sequence"/>
</dbReference>
<evidence type="ECO:0000313" key="3">
    <source>
        <dbReference type="Proteomes" id="UP000070063"/>
    </source>
</evidence>
<dbReference type="AlphaFoldDB" id="A0ABD4EIW0"/>
<feature type="transmembrane region" description="Helical" evidence="1">
    <location>
        <begin position="28"/>
        <end position="45"/>
    </location>
</feature>
<feature type="transmembrane region" description="Helical" evidence="1">
    <location>
        <begin position="5"/>
        <end position="22"/>
    </location>
</feature>
<dbReference type="GeneID" id="58091866"/>
<evidence type="ECO:0000256" key="1">
    <source>
        <dbReference type="SAM" id="Phobius"/>
    </source>
</evidence>
<organism evidence="2 3">
    <name type="scientific">Staphylococcus lugdunensis</name>
    <dbReference type="NCBI Taxonomy" id="28035"/>
    <lineage>
        <taxon>Bacteria</taxon>
        <taxon>Bacillati</taxon>
        <taxon>Bacillota</taxon>
        <taxon>Bacilli</taxon>
        <taxon>Bacillales</taxon>
        <taxon>Staphylococcaceae</taxon>
        <taxon>Staphylococcus</taxon>
    </lineage>
</organism>
<dbReference type="EMBL" id="LRQI01000004">
    <property type="protein sequence ID" value="KXA40468.1"/>
    <property type="molecule type" value="Genomic_DNA"/>
</dbReference>
<keyword evidence="1" id="KW-0472">Membrane</keyword>
<comment type="caution">
    <text evidence="2">The sequence shown here is derived from an EMBL/GenBank/DDBJ whole genome shotgun (WGS) entry which is preliminary data.</text>
</comment>
<gene>
    <name evidence="2" type="ORF">HMPREF3225_00094</name>
</gene>
<accession>A0ABD4EIW0</accession>
<evidence type="ECO:0000313" key="2">
    <source>
        <dbReference type="EMBL" id="KXA40468.1"/>
    </source>
</evidence>
<sequence length="53" mass="6226">MSKNVLRMLIAMVFVISTIVFIVKQDWLFAAIFGVVVIVFVLRWTKEMNQHNK</sequence>
<name>A0ABD4EIW0_STALU</name>
<protein>
    <submittedName>
        <fullName evidence="2">Uncharacterized protein</fullName>
    </submittedName>
</protein>
<keyword evidence="1" id="KW-0812">Transmembrane</keyword>